<keyword evidence="4" id="KW-1185">Reference proteome</keyword>
<name>A0ABQ0JH27_9VIBR</name>
<sequence>MKQTIKNYFRLASLLLCLFSTAIAEGTEKIVSAGASVTELIYALGAQSQLVGVDVTSVTPKESPLPKVGYHRALSAEG</sequence>
<protein>
    <submittedName>
        <fullName evidence="3">Periplasmic hemin-binding protein</fullName>
    </submittedName>
</protein>
<dbReference type="EMBL" id="BBMS01000037">
    <property type="protein sequence ID" value="GAL28065.1"/>
    <property type="molecule type" value="Genomic_DNA"/>
</dbReference>
<comment type="caution">
    <text evidence="3">The sequence shown here is derived from an EMBL/GenBank/DDBJ whole genome shotgun (WGS) entry which is preliminary data.</text>
</comment>
<evidence type="ECO:0000259" key="2">
    <source>
        <dbReference type="PROSITE" id="PS50983"/>
    </source>
</evidence>
<accession>A0ABQ0JH27</accession>
<evidence type="ECO:0000313" key="3">
    <source>
        <dbReference type="EMBL" id="GAL28065.1"/>
    </source>
</evidence>
<reference evidence="4" key="2">
    <citation type="submission" date="2014-09" db="EMBL/GenBank/DDBJ databases">
        <authorList>
            <consortium name="NBRP consortium"/>
            <person name="Sawabe T."/>
            <person name="Meirelles P."/>
            <person name="Nakanishi M."/>
            <person name="Sayaka M."/>
            <person name="Hattori M."/>
            <person name="Ohkuma M."/>
        </authorList>
    </citation>
    <scope>NUCLEOTIDE SEQUENCE [LARGE SCALE GENOMIC DNA]</scope>
    <source>
        <strain evidence="4">JCM 19239</strain>
    </source>
</reference>
<dbReference type="InterPro" id="IPR002491">
    <property type="entry name" value="ABC_transptr_periplasmic_BD"/>
</dbReference>
<proteinExistence type="predicted"/>
<reference evidence="4" key="1">
    <citation type="submission" date="2014-09" db="EMBL/GenBank/DDBJ databases">
        <title>Vibrio variabilis JCM 19239. (C206) whole genome shotgun sequence.</title>
        <authorList>
            <person name="Sawabe T."/>
            <person name="Meirelles P."/>
            <person name="Nakanishi M."/>
            <person name="Sayaka M."/>
            <person name="Hattori M."/>
            <person name="Ohkuma M."/>
        </authorList>
    </citation>
    <scope>NUCLEOTIDE SEQUENCE [LARGE SCALE GENOMIC DNA]</scope>
    <source>
        <strain evidence="4">JCM 19239</strain>
    </source>
</reference>
<gene>
    <name evidence="3" type="ORF">JCM19239_6777</name>
</gene>
<feature type="signal peptide" evidence="1">
    <location>
        <begin position="1"/>
        <end position="24"/>
    </location>
</feature>
<feature type="chain" id="PRO_5045125233" evidence="1">
    <location>
        <begin position="25"/>
        <end position="78"/>
    </location>
</feature>
<evidence type="ECO:0000256" key="1">
    <source>
        <dbReference type="SAM" id="SignalP"/>
    </source>
</evidence>
<dbReference type="Gene3D" id="3.40.50.1980">
    <property type="entry name" value="Nitrogenase molybdenum iron protein domain"/>
    <property type="match status" value="1"/>
</dbReference>
<feature type="domain" description="Fe/B12 periplasmic-binding" evidence="2">
    <location>
        <begin position="29"/>
        <end position="78"/>
    </location>
</feature>
<organism evidence="3 4">
    <name type="scientific">Vibrio variabilis</name>
    <dbReference type="NCBI Taxonomy" id="990271"/>
    <lineage>
        <taxon>Bacteria</taxon>
        <taxon>Pseudomonadati</taxon>
        <taxon>Pseudomonadota</taxon>
        <taxon>Gammaproteobacteria</taxon>
        <taxon>Vibrionales</taxon>
        <taxon>Vibrionaceae</taxon>
        <taxon>Vibrio</taxon>
    </lineage>
</organism>
<keyword evidence="1" id="KW-0732">Signal</keyword>
<dbReference type="SUPFAM" id="SSF53807">
    <property type="entry name" value="Helical backbone' metal receptor"/>
    <property type="match status" value="1"/>
</dbReference>
<dbReference type="Proteomes" id="UP000029223">
    <property type="component" value="Unassembled WGS sequence"/>
</dbReference>
<evidence type="ECO:0000313" key="4">
    <source>
        <dbReference type="Proteomes" id="UP000029223"/>
    </source>
</evidence>
<dbReference type="PROSITE" id="PS50983">
    <property type="entry name" value="FE_B12_PBP"/>
    <property type="match status" value="1"/>
</dbReference>